<dbReference type="RefSeq" id="WP_249308917.1">
    <property type="nucleotide sequence ID" value="NZ_JACRSZ010000011.1"/>
</dbReference>
<protein>
    <submittedName>
        <fullName evidence="1">Uncharacterized protein</fullName>
    </submittedName>
</protein>
<dbReference type="Proteomes" id="UP000657421">
    <property type="component" value="Unassembled WGS sequence"/>
</dbReference>
<accession>A0ABR7NBB9</accession>
<name>A0ABR7NBB9_9FIRM</name>
<evidence type="ECO:0000313" key="1">
    <source>
        <dbReference type="EMBL" id="MBC8573629.1"/>
    </source>
</evidence>
<proteinExistence type="predicted"/>
<comment type="caution">
    <text evidence="1">The sequence shown here is derived from an EMBL/GenBank/DDBJ whole genome shotgun (WGS) entry which is preliminary data.</text>
</comment>
<dbReference type="EMBL" id="JACRSZ010000011">
    <property type="protein sequence ID" value="MBC8573629.1"/>
    <property type="molecule type" value="Genomic_DNA"/>
</dbReference>
<organism evidence="1 2">
    <name type="scientific">Jingyaoa shaoxingensis</name>
    <dbReference type="NCBI Taxonomy" id="2763671"/>
    <lineage>
        <taxon>Bacteria</taxon>
        <taxon>Bacillati</taxon>
        <taxon>Bacillota</taxon>
        <taxon>Clostridia</taxon>
        <taxon>Lachnospirales</taxon>
        <taxon>Lachnospiraceae</taxon>
        <taxon>Jingyaoa</taxon>
    </lineage>
</organism>
<evidence type="ECO:0000313" key="2">
    <source>
        <dbReference type="Proteomes" id="UP000657421"/>
    </source>
</evidence>
<sequence length="221" mass="24907">MIDDLRKNGSGYYDETAYKAIKNTMKNPTGGGYTMNKGEFLEKDIVTVECTNGAQDFLLLKCHEDYATALLLRDKKYKENNIKVIGRSVMYADAGRPAYVYYDKISGYVKTIKDQEFTDIQASIAKAMGLVIDRETAPTPEYVPQGSESTVPEELEMLCKQVANCCKKLDDMQPEVPQENVEKLKTSIIRLEAERDVYKELFMMANGTKGDNDGSENKSEK</sequence>
<gene>
    <name evidence="1" type="ORF">H8716_11135</name>
</gene>
<reference evidence="1 2" key="1">
    <citation type="submission" date="2020-08" db="EMBL/GenBank/DDBJ databases">
        <title>Genome public.</title>
        <authorList>
            <person name="Liu C."/>
            <person name="Sun Q."/>
        </authorList>
    </citation>
    <scope>NUCLEOTIDE SEQUENCE [LARGE SCALE GENOMIC DNA]</scope>
    <source>
        <strain evidence="1 2">NSJ-46</strain>
    </source>
</reference>
<keyword evidence="2" id="KW-1185">Reference proteome</keyword>